<proteinExistence type="predicted"/>
<accession>A0A1M4W711</accession>
<dbReference type="Proteomes" id="UP000184088">
    <property type="component" value="Unassembled WGS sequence"/>
</dbReference>
<dbReference type="InterPro" id="IPR019074">
    <property type="entry name" value="YabQ"/>
</dbReference>
<name>A0A1M4W711_9THEO</name>
<sequence>MDSAISNQVLVFLICMYGGIFLGLFYDIYRIFRRIFRPKKKATYIEDALFWLICSLFVFSVIFLANYAELRFYTFLGFISGFYIYMKLFSFVFIRITIKTLRCIKRSMVGLFSFISSPFLLAYNIVARQINGVKNLLNFRKK</sequence>
<protein>
    <submittedName>
        <fullName evidence="2">Spore cortex biosynthesis protein YabQ</fullName>
    </submittedName>
</protein>
<keyword evidence="1" id="KW-0812">Transmembrane</keyword>
<feature type="transmembrane region" description="Helical" evidence="1">
    <location>
        <begin position="6"/>
        <end position="29"/>
    </location>
</feature>
<dbReference type="AlphaFoldDB" id="A0A1M4W711"/>
<organism evidence="2 3">
    <name type="scientific">Caldanaerobius fijiensis DSM 17918</name>
    <dbReference type="NCBI Taxonomy" id="1121256"/>
    <lineage>
        <taxon>Bacteria</taxon>
        <taxon>Bacillati</taxon>
        <taxon>Bacillota</taxon>
        <taxon>Clostridia</taxon>
        <taxon>Thermoanaerobacterales</taxon>
        <taxon>Thermoanaerobacteraceae</taxon>
        <taxon>Caldanaerobius</taxon>
    </lineage>
</organism>
<feature type="transmembrane region" description="Helical" evidence="1">
    <location>
        <begin position="108"/>
        <end position="126"/>
    </location>
</feature>
<dbReference type="NCBIfam" id="TIGR02893">
    <property type="entry name" value="spore_yabQ"/>
    <property type="match status" value="1"/>
</dbReference>
<evidence type="ECO:0000313" key="2">
    <source>
        <dbReference type="EMBL" id="SHE77048.1"/>
    </source>
</evidence>
<gene>
    <name evidence="2" type="ORF">SAMN02746089_00776</name>
</gene>
<feature type="transmembrane region" description="Helical" evidence="1">
    <location>
        <begin position="74"/>
        <end position="96"/>
    </location>
</feature>
<dbReference type="EMBL" id="FQVH01000005">
    <property type="protein sequence ID" value="SHE77048.1"/>
    <property type="molecule type" value="Genomic_DNA"/>
</dbReference>
<feature type="transmembrane region" description="Helical" evidence="1">
    <location>
        <begin position="49"/>
        <end position="68"/>
    </location>
</feature>
<keyword evidence="3" id="KW-1185">Reference proteome</keyword>
<dbReference type="STRING" id="1121256.SAMN02746089_00776"/>
<dbReference type="Pfam" id="PF09578">
    <property type="entry name" value="Spore_YabQ"/>
    <property type="match status" value="1"/>
</dbReference>
<evidence type="ECO:0000256" key="1">
    <source>
        <dbReference type="SAM" id="Phobius"/>
    </source>
</evidence>
<reference evidence="2 3" key="1">
    <citation type="submission" date="2016-11" db="EMBL/GenBank/DDBJ databases">
        <authorList>
            <person name="Jaros S."/>
            <person name="Januszkiewicz K."/>
            <person name="Wedrychowicz H."/>
        </authorList>
    </citation>
    <scope>NUCLEOTIDE SEQUENCE [LARGE SCALE GENOMIC DNA]</scope>
    <source>
        <strain evidence="2 3">DSM 17918</strain>
    </source>
</reference>
<dbReference type="RefSeq" id="WP_407641817.1">
    <property type="nucleotide sequence ID" value="NZ_FQVH01000005.1"/>
</dbReference>
<evidence type="ECO:0000313" key="3">
    <source>
        <dbReference type="Proteomes" id="UP000184088"/>
    </source>
</evidence>
<keyword evidence="1" id="KW-1133">Transmembrane helix</keyword>
<keyword evidence="1" id="KW-0472">Membrane</keyword>